<evidence type="ECO:0000256" key="8">
    <source>
        <dbReference type="ARBA" id="ARBA00047899"/>
    </source>
</evidence>
<dbReference type="InterPro" id="IPR011009">
    <property type="entry name" value="Kinase-like_dom_sf"/>
</dbReference>
<dbReference type="Proteomes" id="UP001251528">
    <property type="component" value="Unassembled WGS sequence"/>
</dbReference>
<dbReference type="Gene3D" id="1.10.510.10">
    <property type="entry name" value="Transferase(Phosphotransferase) domain 1"/>
    <property type="match status" value="1"/>
</dbReference>
<reference evidence="12" key="1">
    <citation type="submission" date="2023-06" db="EMBL/GenBank/DDBJ databases">
        <title>Conoideocrella luteorostrata (Hypocreales: Clavicipitaceae), a potential biocontrol fungus for elongate hemlock scale in United States Christmas tree production areas.</title>
        <authorList>
            <person name="Barrett H."/>
            <person name="Lovett B."/>
            <person name="Macias A.M."/>
            <person name="Stajich J.E."/>
            <person name="Kasson M.T."/>
        </authorList>
    </citation>
    <scope>NUCLEOTIDE SEQUENCE</scope>
    <source>
        <strain evidence="12">ARSEF 14590</strain>
    </source>
</reference>
<dbReference type="EMBL" id="JASWJB010000002">
    <property type="protein sequence ID" value="KAK2616904.1"/>
    <property type="molecule type" value="Genomic_DNA"/>
</dbReference>
<dbReference type="AlphaFoldDB" id="A0AAJ0D200"/>
<evidence type="ECO:0000256" key="3">
    <source>
        <dbReference type="ARBA" id="ARBA00012513"/>
    </source>
</evidence>
<evidence type="ECO:0000259" key="11">
    <source>
        <dbReference type="PROSITE" id="PS50011"/>
    </source>
</evidence>
<dbReference type="Pfam" id="PF17667">
    <property type="entry name" value="Pkinase_fungal"/>
    <property type="match status" value="1"/>
</dbReference>
<evidence type="ECO:0000256" key="9">
    <source>
        <dbReference type="ARBA" id="ARBA00048679"/>
    </source>
</evidence>
<dbReference type="EC" id="2.7.11.1" evidence="3"/>
<dbReference type="InterPro" id="IPR040976">
    <property type="entry name" value="Pkinase_fungal"/>
</dbReference>
<protein>
    <recommendedName>
        <fullName evidence="5">EKC/KEOPS complex subunit BUD32</fullName>
        <ecNumber evidence="3">2.7.11.1</ecNumber>
    </recommendedName>
    <alternativeName>
        <fullName evidence="6 7">Atypical Serine/threonine protein kinase BUD32</fullName>
    </alternativeName>
    <alternativeName>
        <fullName evidence="4">EKC/KEOPS complex subunit bud32</fullName>
    </alternativeName>
</protein>
<feature type="region of interest" description="Disordered" evidence="10">
    <location>
        <begin position="117"/>
        <end position="164"/>
    </location>
</feature>
<dbReference type="PROSITE" id="PS00109">
    <property type="entry name" value="PROTEIN_KINASE_TYR"/>
    <property type="match status" value="1"/>
</dbReference>
<dbReference type="SUPFAM" id="SSF56112">
    <property type="entry name" value="Protein kinase-like (PK-like)"/>
    <property type="match status" value="1"/>
</dbReference>
<evidence type="ECO:0000256" key="6">
    <source>
        <dbReference type="ARBA" id="ARBA00030980"/>
    </source>
</evidence>
<comment type="catalytic activity">
    <reaction evidence="8">
        <text>L-threonyl-[protein] + ATP = O-phospho-L-threonyl-[protein] + ADP + H(+)</text>
        <dbReference type="Rhea" id="RHEA:46608"/>
        <dbReference type="Rhea" id="RHEA-COMP:11060"/>
        <dbReference type="Rhea" id="RHEA-COMP:11605"/>
        <dbReference type="ChEBI" id="CHEBI:15378"/>
        <dbReference type="ChEBI" id="CHEBI:30013"/>
        <dbReference type="ChEBI" id="CHEBI:30616"/>
        <dbReference type="ChEBI" id="CHEBI:61977"/>
        <dbReference type="ChEBI" id="CHEBI:456216"/>
        <dbReference type="EC" id="2.7.11.1"/>
    </reaction>
</comment>
<keyword evidence="13" id="KW-1185">Reference proteome</keyword>
<organism evidence="12 13">
    <name type="scientific">Conoideocrella luteorostrata</name>
    <dbReference type="NCBI Taxonomy" id="1105319"/>
    <lineage>
        <taxon>Eukaryota</taxon>
        <taxon>Fungi</taxon>
        <taxon>Dikarya</taxon>
        <taxon>Ascomycota</taxon>
        <taxon>Pezizomycotina</taxon>
        <taxon>Sordariomycetes</taxon>
        <taxon>Hypocreomycetidae</taxon>
        <taxon>Hypocreales</taxon>
        <taxon>Clavicipitaceae</taxon>
        <taxon>Conoideocrella</taxon>
    </lineage>
</organism>
<dbReference type="GO" id="GO:0005524">
    <property type="term" value="F:ATP binding"/>
    <property type="evidence" value="ECO:0007669"/>
    <property type="project" value="InterPro"/>
</dbReference>
<dbReference type="GO" id="GO:0004674">
    <property type="term" value="F:protein serine/threonine kinase activity"/>
    <property type="evidence" value="ECO:0007669"/>
    <property type="project" value="UniProtKB-EC"/>
</dbReference>
<sequence>MDDEMMGLDTLIERKKGHRYATFRDKSGKEARIQLKELLVRQRAVVCRRTTFYRTRNGHVAKLSWASDKRKPEAEHLELAAARGVEGGARVEAYHQITTITDMRKGLTFEEASSHDIAPINSKDTPAADSESINRLSLKRKSSSDGTSRSKRSRSNSQKSKLIHQVDKLLSNDKAKSSPYTSTPEDTFENRIYSCLVVSRAGRVIGKFTSIKELLEALRDAIRAHESLYTVGNIVHSDISSNNIIITDEKAPDGFRGMLIDLDLAKVRDTDPSGARHQTGTMQFMAIEVLQQANHTYRHDLESFFYVLLWVCARCSWVNWFGGKEVPPRDSILRKWEVGSFEDIARVKEYYMSVRGTKEVMDGFPETFDIVKSLCLRIRKILFPLDEDEGINIGTPAESPDQLHNAIVAAYEKTIHRLSNDC</sequence>
<evidence type="ECO:0000256" key="10">
    <source>
        <dbReference type="SAM" id="MobiDB-lite"/>
    </source>
</evidence>
<feature type="domain" description="Protein kinase" evidence="11">
    <location>
        <begin position="94"/>
        <end position="422"/>
    </location>
</feature>
<evidence type="ECO:0000256" key="5">
    <source>
        <dbReference type="ARBA" id="ARBA00019973"/>
    </source>
</evidence>
<accession>A0AAJ0D200</accession>
<evidence type="ECO:0000313" key="13">
    <source>
        <dbReference type="Proteomes" id="UP001251528"/>
    </source>
</evidence>
<evidence type="ECO:0000256" key="2">
    <source>
        <dbReference type="ARBA" id="ARBA00011534"/>
    </source>
</evidence>
<dbReference type="InterPro" id="IPR008266">
    <property type="entry name" value="Tyr_kinase_AS"/>
</dbReference>
<evidence type="ECO:0000256" key="7">
    <source>
        <dbReference type="ARBA" id="ARBA00033194"/>
    </source>
</evidence>
<comment type="subunit">
    <text evidence="2">Component of the EKC/KEOPS complex composed of at least BUD32, CGI121, GON7, KAE1 and PCC1; the whole complex dimerizes.</text>
</comment>
<evidence type="ECO:0000256" key="4">
    <source>
        <dbReference type="ARBA" id="ARBA00013948"/>
    </source>
</evidence>
<evidence type="ECO:0000313" key="12">
    <source>
        <dbReference type="EMBL" id="KAK2616904.1"/>
    </source>
</evidence>
<evidence type="ECO:0000256" key="1">
    <source>
        <dbReference type="ARBA" id="ARBA00003747"/>
    </source>
</evidence>
<proteinExistence type="predicted"/>
<dbReference type="InterPro" id="IPR000719">
    <property type="entry name" value="Prot_kinase_dom"/>
</dbReference>
<gene>
    <name evidence="12" type="ORF">QQS21_000282</name>
</gene>
<dbReference type="PANTHER" id="PTHR38248">
    <property type="entry name" value="FUNK1 6"/>
    <property type="match status" value="1"/>
</dbReference>
<comment type="catalytic activity">
    <reaction evidence="9">
        <text>L-seryl-[protein] + ATP = O-phospho-L-seryl-[protein] + ADP + H(+)</text>
        <dbReference type="Rhea" id="RHEA:17989"/>
        <dbReference type="Rhea" id="RHEA-COMP:9863"/>
        <dbReference type="Rhea" id="RHEA-COMP:11604"/>
        <dbReference type="ChEBI" id="CHEBI:15378"/>
        <dbReference type="ChEBI" id="CHEBI:29999"/>
        <dbReference type="ChEBI" id="CHEBI:30616"/>
        <dbReference type="ChEBI" id="CHEBI:83421"/>
        <dbReference type="ChEBI" id="CHEBI:456216"/>
        <dbReference type="EC" id="2.7.11.1"/>
    </reaction>
</comment>
<dbReference type="PANTHER" id="PTHR38248:SF2">
    <property type="entry name" value="FUNK1 11"/>
    <property type="match status" value="1"/>
</dbReference>
<comment type="function">
    <text evidence="1">Component of the EKC/KEOPS complex that is required for the formation of a threonylcarbamoyl group on adenosine at position 37 (t(6)A37) in tRNAs that read codons beginning with adenine. The complex is probably involved in the transfer of the threonylcarbamoyl moiety of threonylcarbamoyl-AMP (TC-AMP) to the N6 group of A37. BUD32 has ATPase activity in the context of the EKC/KEOPS complex and likely plays a supporting role to the catalytic subunit KAE1. The EKC/KEOPS complex also promotes both telomere uncapping and telomere elongation. The complex is required for efficient recruitment of transcriptional coactivators.</text>
</comment>
<comment type="caution">
    <text evidence="12">The sequence shown here is derived from an EMBL/GenBank/DDBJ whole genome shotgun (WGS) entry which is preliminary data.</text>
</comment>
<name>A0AAJ0D200_9HYPO</name>
<dbReference type="PROSITE" id="PS50011">
    <property type="entry name" value="PROTEIN_KINASE_DOM"/>
    <property type="match status" value="1"/>
</dbReference>